<accession>A0A4Q2KZA5</accession>
<gene>
    <name evidence="2" type="ORF">ESP51_10920</name>
</gene>
<name>A0A4Q2KZA5_9MICO</name>
<evidence type="ECO:0000256" key="1">
    <source>
        <dbReference type="SAM" id="SignalP"/>
    </source>
</evidence>
<dbReference type="Pfam" id="PF17963">
    <property type="entry name" value="Big_9"/>
    <property type="match status" value="1"/>
</dbReference>
<evidence type="ECO:0000313" key="2">
    <source>
        <dbReference type="EMBL" id="RXZ69930.1"/>
    </source>
</evidence>
<dbReference type="AlphaFoldDB" id="A0A4Q2KZA5"/>
<comment type="caution">
    <text evidence="2">The sequence shown here is derived from an EMBL/GenBank/DDBJ whole genome shotgun (WGS) entry which is preliminary data.</text>
</comment>
<reference evidence="2 3" key="1">
    <citation type="submission" date="2019-01" db="EMBL/GenBank/DDBJ databases">
        <title>Agromyces.</title>
        <authorList>
            <person name="Li J."/>
        </authorList>
    </citation>
    <scope>NUCLEOTIDE SEQUENCE [LARGE SCALE GENOMIC DNA]</scope>
    <source>
        <strain evidence="2 3">DSM 15934</strain>
    </source>
</reference>
<sequence>MAGAIGRGITAAAVTLVVVALTSPTVAGAAESAPSPSGPTDIAVPYLGTASIEPAEGWQIVDCQGPGAASPLVVACDAEHIELAATTFDPDAGATVIPVSLSNGRTSLAFDYTVTTEPPEAPSVASNRSAAPAAAGSVVMVPISDLGVECTVCTNGGALEVVGVRPEGAGTASATSTHAVFRPKAGFEGEAELVVRFVDDFGTPSGETSYLVPVYRPGSHALVALSVFAPLAPSGATSLDLSSLAFSNGGSELRFVGCGAAVHGTVVCGPDGTAEYAPAAGAAIDQFSFRVAAADGEQATGSVTLVADDGTRPASGLVAAAAVDAGEPVASDIVPAVPVESTGDEREGAFAALIATLNRVGAR</sequence>
<organism evidence="2 3">
    <name type="scientific">Agromyces albus</name>
    <dbReference type="NCBI Taxonomy" id="205332"/>
    <lineage>
        <taxon>Bacteria</taxon>
        <taxon>Bacillati</taxon>
        <taxon>Actinomycetota</taxon>
        <taxon>Actinomycetes</taxon>
        <taxon>Micrococcales</taxon>
        <taxon>Microbacteriaceae</taxon>
        <taxon>Agromyces</taxon>
    </lineage>
</organism>
<proteinExistence type="predicted"/>
<protein>
    <submittedName>
        <fullName evidence="2">Uncharacterized protein</fullName>
    </submittedName>
</protein>
<dbReference type="Proteomes" id="UP000293865">
    <property type="component" value="Unassembled WGS sequence"/>
</dbReference>
<dbReference type="EMBL" id="SDPN01000018">
    <property type="protein sequence ID" value="RXZ69930.1"/>
    <property type="molecule type" value="Genomic_DNA"/>
</dbReference>
<keyword evidence="3" id="KW-1185">Reference proteome</keyword>
<feature type="signal peptide" evidence="1">
    <location>
        <begin position="1"/>
        <end position="29"/>
    </location>
</feature>
<keyword evidence="1" id="KW-0732">Signal</keyword>
<dbReference type="OrthoDB" id="5047204at2"/>
<feature type="chain" id="PRO_5020669776" evidence="1">
    <location>
        <begin position="30"/>
        <end position="363"/>
    </location>
</feature>
<dbReference type="RefSeq" id="WP_129520937.1">
    <property type="nucleotide sequence ID" value="NZ_SDPN01000018.1"/>
</dbReference>
<evidence type="ECO:0000313" key="3">
    <source>
        <dbReference type="Proteomes" id="UP000293865"/>
    </source>
</evidence>